<sequence>MVDTMKVSIIGCTHAGTFSAMNILKAHPDWEVTVYERNDNLSFLSCGIALWVSDRVSDPNKMFYSSPDDLAKLGADMQMRHDVTNIDFDNKKLTVKDLETGDVSEQDYDKLVITTGSAPIVPNIPGINSDKVFLCKNWANATELKENAKDINSAIVIGAGYIGAELAEGYATLGKKTTLIDALPDVLAKNFDKNMSKIAEQDYLDNGVTLGLNEKVVSFEDTVDGVIVKTDKNEYKADIAVMSVGFRPNTDMFKDEFETLPNGALIVDEYMHTSKPDVFSAGDAASVHYNPTNDNQYIPLATNAVRQGILVGANIEKDTAKYIGTQSSSAVELFGRTYAASGLTAGHAEVLGKKVESVSLEDNYRPEFMLSTTPVLMNLVWDPETREVLGGALTSKYDVSQSANLLSLAIQKKVTIDELSMVDFFFQPNFDKPVNYVSALAIAAVEKANSKVSE</sequence>
<evidence type="ECO:0000256" key="7">
    <source>
        <dbReference type="ARBA" id="ARBA00023284"/>
    </source>
</evidence>
<evidence type="ECO:0000313" key="11">
    <source>
        <dbReference type="Proteomes" id="UP000051248"/>
    </source>
</evidence>
<keyword evidence="3" id="KW-0285">Flavoprotein</keyword>
<dbReference type="GO" id="GO:0016491">
    <property type="term" value="F:oxidoreductase activity"/>
    <property type="evidence" value="ECO:0007669"/>
    <property type="project" value="UniProtKB-KW"/>
</dbReference>
<dbReference type="SUPFAM" id="SSF55424">
    <property type="entry name" value="FAD/NAD-linked reductases, dimerisation (C-terminal) domain"/>
    <property type="match status" value="1"/>
</dbReference>
<dbReference type="PRINTS" id="PR00411">
    <property type="entry name" value="PNDRDTASEI"/>
</dbReference>
<dbReference type="Gene3D" id="3.50.50.60">
    <property type="entry name" value="FAD/NAD(P)-binding domain"/>
    <property type="match status" value="2"/>
</dbReference>
<evidence type="ECO:0000259" key="9">
    <source>
        <dbReference type="Pfam" id="PF07992"/>
    </source>
</evidence>
<dbReference type="Pfam" id="PF07992">
    <property type="entry name" value="Pyr_redox_2"/>
    <property type="match status" value="1"/>
</dbReference>
<keyword evidence="6" id="KW-0558">Oxidation</keyword>
<dbReference type="Gene3D" id="3.30.390.30">
    <property type="match status" value="1"/>
</dbReference>
<dbReference type="EMBL" id="AZDZ01000019">
    <property type="protein sequence ID" value="KRK79134.1"/>
    <property type="molecule type" value="Genomic_DNA"/>
</dbReference>
<evidence type="ECO:0000256" key="1">
    <source>
        <dbReference type="ARBA" id="ARBA00001974"/>
    </source>
</evidence>
<gene>
    <name evidence="10" type="ORF">FD03_GL001498</name>
</gene>
<dbReference type="InterPro" id="IPR023753">
    <property type="entry name" value="FAD/NAD-binding_dom"/>
</dbReference>
<organism evidence="10 11">
    <name type="scientific">Companilactobacillus nodensis DSM 19682 = JCM 14932 = NBRC 107160</name>
    <dbReference type="NCBI Taxonomy" id="1423775"/>
    <lineage>
        <taxon>Bacteria</taxon>
        <taxon>Bacillati</taxon>
        <taxon>Bacillota</taxon>
        <taxon>Bacilli</taxon>
        <taxon>Lactobacillales</taxon>
        <taxon>Lactobacillaceae</taxon>
        <taxon>Companilactobacillus</taxon>
    </lineage>
</organism>
<dbReference type="InterPro" id="IPR050260">
    <property type="entry name" value="FAD-bd_OxRdtase"/>
</dbReference>
<evidence type="ECO:0000256" key="5">
    <source>
        <dbReference type="ARBA" id="ARBA00023002"/>
    </source>
</evidence>
<name>A0A0R1K680_9LACO</name>
<dbReference type="AlphaFoldDB" id="A0A0R1K680"/>
<evidence type="ECO:0000256" key="6">
    <source>
        <dbReference type="ARBA" id="ARBA00023097"/>
    </source>
</evidence>
<dbReference type="PRINTS" id="PR00368">
    <property type="entry name" value="FADPNR"/>
</dbReference>
<comment type="similarity">
    <text evidence="2">Belongs to the class-III pyridine nucleotide-disulfide oxidoreductase family.</text>
</comment>
<reference evidence="10 11" key="1">
    <citation type="journal article" date="2015" name="Genome Announc.">
        <title>Expanding the biotechnology potential of lactobacilli through comparative genomics of 213 strains and associated genera.</title>
        <authorList>
            <person name="Sun Z."/>
            <person name="Harris H.M."/>
            <person name="McCann A."/>
            <person name="Guo C."/>
            <person name="Argimon S."/>
            <person name="Zhang W."/>
            <person name="Yang X."/>
            <person name="Jeffery I.B."/>
            <person name="Cooney J.C."/>
            <person name="Kagawa T.F."/>
            <person name="Liu W."/>
            <person name="Song Y."/>
            <person name="Salvetti E."/>
            <person name="Wrobel A."/>
            <person name="Rasinkangas P."/>
            <person name="Parkhill J."/>
            <person name="Rea M.C."/>
            <person name="O'Sullivan O."/>
            <person name="Ritari J."/>
            <person name="Douillard F.P."/>
            <person name="Paul Ross R."/>
            <person name="Yang R."/>
            <person name="Briner A.E."/>
            <person name="Felis G.E."/>
            <person name="de Vos W.M."/>
            <person name="Barrangou R."/>
            <person name="Klaenhammer T.R."/>
            <person name="Caufield P.W."/>
            <person name="Cui Y."/>
            <person name="Zhang H."/>
            <person name="O'Toole P.W."/>
        </authorList>
    </citation>
    <scope>NUCLEOTIDE SEQUENCE [LARGE SCALE GENOMIC DNA]</scope>
    <source>
        <strain evidence="10 11">DSM 19682</strain>
    </source>
</reference>
<dbReference type="eggNOG" id="COG0446">
    <property type="taxonomic scope" value="Bacteria"/>
</dbReference>
<proteinExistence type="inferred from homology"/>
<accession>A0A0R1K680</accession>
<evidence type="ECO:0000313" key="10">
    <source>
        <dbReference type="EMBL" id="KRK79134.1"/>
    </source>
</evidence>
<feature type="domain" description="Pyridine nucleotide-disulphide oxidoreductase dimerisation" evidence="8">
    <location>
        <begin position="337"/>
        <end position="431"/>
    </location>
</feature>
<dbReference type="SUPFAM" id="SSF51905">
    <property type="entry name" value="FAD/NAD(P)-binding domain"/>
    <property type="match status" value="1"/>
</dbReference>
<dbReference type="STRING" id="1423775.FD03_GL001498"/>
<protein>
    <submittedName>
        <fullName evidence="10">NAD(FAD)-dependent dehydrogenase</fullName>
    </submittedName>
</protein>
<keyword evidence="11" id="KW-1185">Reference proteome</keyword>
<dbReference type="InterPro" id="IPR016156">
    <property type="entry name" value="FAD/NAD-linked_Rdtase_dimer_sf"/>
</dbReference>
<dbReference type="InterPro" id="IPR036188">
    <property type="entry name" value="FAD/NAD-bd_sf"/>
</dbReference>
<keyword evidence="4" id="KW-0274">FAD</keyword>
<evidence type="ECO:0000256" key="4">
    <source>
        <dbReference type="ARBA" id="ARBA00022827"/>
    </source>
</evidence>
<evidence type="ECO:0000256" key="3">
    <source>
        <dbReference type="ARBA" id="ARBA00022630"/>
    </source>
</evidence>
<feature type="domain" description="FAD/NAD(P)-binding" evidence="9">
    <location>
        <begin position="5"/>
        <end position="308"/>
    </location>
</feature>
<dbReference type="PANTHER" id="PTHR43429:SF1">
    <property type="entry name" value="NAD(P)H SULFUR OXIDOREDUCTASE (COA-DEPENDENT)"/>
    <property type="match status" value="1"/>
</dbReference>
<keyword evidence="5" id="KW-0560">Oxidoreductase</keyword>
<dbReference type="PATRIC" id="fig|1423775.4.peg.1528"/>
<dbReference type="PANTHER" id="PTHR43429">
    <property type="entry name" value="PYRIDINE NUCLEOTIDE-DISULFIDE OXIDOREDUCTASE DOMAIN-CONTAINING"/>
    <property type="match status" value="1"/>
</dbReference>
<keyword evidence="7" id="KW-0676">Redox-active center</keyword>
<dbReference type="Proteomes" id="UP000051248">
    <property type="component" value="Unassembled WGS sequence"/>
</dbReference>
<evidence type="ECO:0000256" key="2">
    <source>
        <dbReference type="ARBA" id="ARBA00009130"/>
    </source>
</evidence>
<comment type="cofactor">
    <cofactor evidence="1">
        <name>FAD</name>
        <dbReference type="ChEBI" id="CHEBI:57692"/>
    </cofactor>
</comment>
<comment type="caution">
    <text evidence="10">The sequence shown here is derived from an EMBL/GenBank/DDBJ whole genome shotgun (WGS) entry which is preliminary data.</text>
</comment>
<evidence type="ECO:0000259" key="8">
    <source>
        <dbReference type="Pfam" id="PF02852"/>
    </source>
</evidence>
<dbReference type="InterPro" id="IPR004099">
    <property type="entry name" value="Pyr_nucl-diS_OxRdtase_dimer"/>
</dbReference>
<dbReference type="Pfam" id="PF02852">
    <property type="entry name" value="Pyr_redox_dim"/>
    <property type="match status" value="1"/>
</dbReference>